<reference evidence="2" key="1">
    <citation type="journal article" date="2013" name="Science">
        <title>Gene transfer from bacteria and archaea facilitated evolution of an extremophilic eukaryote.</title>
        <authorList>
            <person name="Schonknecht G."/>
            <person name="Chen W.H."/>
            <person name="Ternes C.M."/>
            <person name="Barbier G.G."/>
            <person name="Shrestha R.P."/>
            <person name="Stanke M."/>
            <person name="Brautigam A."/>
            <person name="Baker B.J."/>
            <person name="Banfield J.F."/>
            <person name="Garavito R.M."/>
            <person name="Carr K."/>
            <person name="Wilkerson C."/>
            <person name="Rensing S.A."/>
            <person name="Gagneul D."/>
            <person name="Dickenson N.E."/>
            <person name="Oesterhelt C."/>
            <person name="Lercher M.J."/>
            <person name="Weber A.P."/>
        </authorList>
    </citation>
    <scope>NUCLEOTIDE SEQUENCE [LARGE SCALE GENOMIC DNA]</scope>
    <source>
        <strain evidence="2">074W</strain>
    </source>
</reference>
<proteinExistence type="predicted"/>
<name>M2XY21_GALSU</name>
<dbReference type="Gramene" id="EME28533">
    <property type="protein sequence ID" value="EME28533"/>
    <property type="gene ID" value="Gasu_39120"/>
</dbReference>
<keyword evidence="2" id="KW-1185">Reference proteome</keyword>
<sequence>MVNSKSQSTFGLAPFLPNSNWPQSFLPSLPLSFPHGNFKITIAHPHFELTPLFSICPNPSPHSFSPMPISNSQLLPTLSQLIYPFFPPIPTRQDNFLTKVALPSFTRNRPFHSPIHTLSSNDNLPDAILYFQFTLSPLCTLSSISNAPISNLPILPCIHNGNFQINPIAFGLPPLQFPHTPFPTHFPPSQFPHSFPFPITHSSPARHNGNFKITITFGVGPNRPPFPTHFPPSQFPLPSPIMDPFFPQPTHNGNFKSRSPWGWPKLAPFPTHFPPSQFPHSLPFPIYPFLPTPHPEWQFSNQNCAGPFSIGLFPKFPIFPISRKNH</sequence>
<dbReference type="GeneID" id="17087482"/>
<evidence type="ECO:0000313" key="1">
    <source>
        <dbReference type="EMBL" id="EME28533.1"/>
    </source>
</evidence>
<dbReference type="RefSeq" id="XP_005705053.1">
    <property type="nucleotide sequence ID" value="XM_005704996.1"/>
</dbReference>
<evidence type="ECO:0000313" key="2">
    <source>
        <dbReference type="Proteomes" id="UP000030680"/>
    </source>
</evidence>
<organism evidence="1 2">
    <name type="scientific">Galdieria sulphuraria</name>
    <name type="common">Red alga</name>
    <dbReference type="NCBI Taxonomy" id="130081"/>
    <lineage>
        <taxon>Eukaryota</taxon>
        <taxon>Rhodophyta</taxon>
        <taxon>Bangiophyceae</taxon>
        <taxon>Galdieriales</taxon>
        <taxon>Galdieriaceae</taxon>
        <taxon>Galdieria</taxon>
    </lineage>
</organism>
<gene>
    <name evidence="1" type="ORF">Gasu_39120</name>
</gene>
<dbReference type="KEGG" id="gsl:Gasu_39120"/>
<dbReference type="EMBL" id="KB454518">
    <property type="protein sequence ID" value="EME28533.1"/>
    <property type="molecule type" value="Genomic_DNA"/>
</dbReference>
<protein>
    <submittedName>
        <fullName evidence="1">Uncharacterized protein</fullName>
    </submittedName>
</protein>
<dbReference type="Proteomes" id="UP000030680">
    <property type="component" value="Unassembled WGS sequence"/>
</dbReference>
<accession>M2XY21</accession>
<dbReference type="AlphaFoldDB" id="M2XY21"/>